<dbReference type="EMBL" id="JAJJMO010000001">
    <property type="protein sequence ID" value="MCC9073384.1"/>
    <property type="molecule type" value="Genomic_DNA"/>
</dbReference>
<protein>
    <submittedName>
        <fullName evidence="3">Glycosyltransferase family 9 protein</fullName>
    </submittedName>
</protein>
<dbReference type="Pfam" id="PF01075">
    <property type="entry name" value="Glyco_transf_9"/>
    <property type="match status" value="1"/>
</dbReference>
<dbReference type="PANTHER" id="PTHR30160:SF7">
    <property type="entry name" value="ADP-HEPTOSE--LPS HEPTOSYLTRANSFERASE 2"/>
    <property type="match status" value="1"/>
</dbReference>
<dbReference type="InterPro" id="IPR051199">
    <property type="entry name" value="LPS_LOS_Heptosyltrfase"/>
</dbReference>
<evidence type="ECO:0000313" key="4">
    <source>
        <dbReference type="Proteomes" id="UP001430919"/>
    </source>
</evidence>
<comment type="caution">
    <text evidence="3">The sequence shown here is derived from an EMBL/GenBank/DDBJ whole genome shotgun (WGS) entry which is preliminary data.</text>
</comment>
<proteinExistence type="predicted"/>
<dbReference type="Gene3D" id="3.40.50.2000">
    <property type="entry name" value="Glycogen Phosphorylase B"/>
    <property type="match status" value="2"/>
</dbReference>
<evidence type="ECO:0000256" key="2">
    <source>
        <dbReference type="ARBA" id="ARBA00022679"/>
    </source>
</evidence>
<dbReference type="SUPFAM" id="SSF53756">
    <property type="entry name" value="UDP-Glycosyltransferase/glycogen phosphorylase"/>
    <property type="match status" value="1"/>
</dbReference>
<dbReference type="RefSeq" id="WP_229990311.1">
    <property type="nucleotide sequence ID" value="NZ_JAJJMO010000001.1"/>
</dbReference>
<keyword evidence="4" id="KW-1185">Reference proteome</keyword>
<dbReference type="CDD" id="cd03789">
    <property type="entry name" value="GT9_LPS_heptosyltransferase"/>
    <property type="match status" value="1"/>
</dbReference>
<sequence length="367" mass="41861">MKTLKTLNIVRRNLMHRLTKNIGNSTLNKKMDSSISPEVKRVLISRPNARLGNLLLITPLIEEVTKTFPGCKIDLFVKGNLAPILFENYDNVDKIIQLPKKPFKSLLQYIKVWISLRLQQYDIAINVDKNSSSGRLSVKFSNSKFKFFGDPTTEDIQLQYNDYEHIAKYPVYNFRSYLSAIGITFNNSPIGALNLKLSDSEIIEGKKILSNLINNDKMTLCIYTYATGEKCHSKSWWRKFYKKLKTKYPNYNIIEILPIENVSQIDFKAPHFYSKDIREIGALIANTQAFIGADCGIMHLASAVQTPTVGLFSISEQKKYEPYHNHSIAINTNKTSILQSIKIIAYMISHNLSLRVTTTTSTLVALY</sequence>
<dbReference type="Proteomes" id="UP001430919">
    <property type="component" value="Unassembled WGS sequence"/>
</dbReference>
<dbReference type="InterPro" id="IPR002201">
    <property type="entry name" value="Glyco_trans_9"/>
</dbReference>
<accession>A0ABS8MX80</accession>
<gene>
    <name evidence="3" type="ORF">LNQ49_17555</name>
</gene>
<keyword evidence="2" id="KW-0808">Transferase</keyword>
<dbReference type="PANTHER" id="PTHR30160">
    <property type="entry name" value="TETRAACYLDISACCHARIDE 4'-KINASE-RELATED"/>
    <property type="match status" value="1"/>
</dbReference>
<evidence type="ECO:0000256" key="1">
    <source>
        <dbReference type="ARBA" id="ARBA00022676"/>
    </source>
</evidence>
<evidence type="ECO:0000313" key="3">
    <source>
        <dbReference type="EMBL" id="MCC9073384.1"/>
    </source>
</evidence>
<reference evidence="3" key="1">
    <citation type="submission" date="2021-11" db="EMBL/GenBank/DDBJ databases">
        <title>Description of novel Flavobacterium species.</title>
        <authorList>
            <person name="Saticioglu I.B."/>
            <person name="Ay H."/>
            <person name="Altun S."/>
            <person name="Duman M."/>
        </authorList>
    </citation>
    <scope>NUCLEOTIDE SEQUENCE</scope>
    <source>
        <strain evidence="3">F-65</strain>
    </source>
</reference>
<name>A0ABS8MX80_9FLAO</name>
<organism evidence="3 4">
    <name type="scientific">Flavobacterium pisciphilum</name>
    <dbReference type="NCBI Taxonomy" id="2893755"/>
    <lineage>
        <taxon>Bacteria</taxon>
        <taxon>Pseudomonadati</taxon>
        <taxon>Bacteroidota</taxon>
        <taxon>Flavobacteriia</taxon>
        <taxon>Flavobacteriales</taxon>
        <taxon>Flavobacteriaceae</taxon>
        <taxon>Flavobacterium</taxon>
    </lineage>
</organism>
<keyword evidence="1" id="KW-0328">Glycosyltransferase</keyword>